<dbReference type="RefSeq" id="WP_278229346.1">
    <property type="nucleotide sequence ID" value="NZ_JAOWLY010000016.1"/>
</dbReference>
<proteinExistence type="predicted"/>
<dbReference type="AlphaFoldDB" id="A0A9X4NIX3"/>
<dbReference type="Proteomes" id="UP001152614">
    <property type="component" value="Unassembled WGS sequence"/>
</dbReference>
<evidence type="ECO:0000313" key="2">
    <source>
        <dbReference type="Proteomes" id="UP001152614"/>
    </source>
</evidence>
<sequence length="118" mass="14209">MYETFTIDPTKKSNTFNPIEHINLLKTEDKFAFLDVLYNYSLPSFMTPRRLTVTNFFIQEYRASQSKNMLEYFEKDFKIPMLFPICLSDYEKIRNIAEEDNNMYDCPMSEKKRVENDL</sequence>
<reference evidence="1" key="2">
    <citation type="journal article" date="2023" name="Food Microbiol.">
        <title>Evaluation of the fermentation potential of lactic acid bacteria isolated from herbs, fruits and vegetables as starter cultures in nut-based milk alternatives.</title>
        <authorList>
            <person name="Huang W."/>
            <person name="Dong A."/>
            <person name="Pham H.T."/>
            <person name="Zhou C."/>
            <person name="Huo Z."/>
            <person name="Watjen A.P."/>
            <person name="Prakash S."/>
            <person name="Bang-Berthelsen C.H."/>
            <person name="Turner M.S."/>
        </authorList>
    </citation>
    <scope>NUCLEOTIDE SEQUENCE</scope>
    <source>
        <strain evidence="1">3</strain>
    </source>
</reference>
<comment type="caution">
    <text evidence="1">The sequence shown here is derived from an EMBL/GenBank/DDBJ whole genome shotgun (WGS) entry which is preliminary data.</text>
</comment>
<organism evidence="1 2">
    <name type="scientific">Lactococcus lactis</name>
    <dbReference type="NCBI Taxonomy" id="1358"/>
    <lineage>
        <taxon>Bacteria</taxon>
        <taxon>Bacillati</taxon>
        <taxon>Bacillota</taxon>
        <taxon>Bacilli</taxon>
        <taxon>Lactobacillales</taxon>
        <taxon>Streptococcaceae</taxon>
        <taxon>Lactococcus</taxon>
    </lineage>
</organism>
<evidence type="ECO:0000313" key="1">
    <source>
        <dbReference type="EMBL" id="MDG4984925.1"/>
    </source>
</evidence>
<name>A0A9X4NIX3_9LACT</name>
<accession>A0A9X4NIX3</accession>
<gene>
    <name evidence="1" type="ORF">OGZ51_12295</name>
</gene>
<dbReference type="EMBL" id="JAOWLY010000016">
    <property type="protein sequence ID" value="MDG4984925.1"/>
    <property type="molecule type" value="Genomic_DNA"/>
</dbReference>
<reference evidence="1" key="1">
    <citation type="submission" date="2022-10" db="EMBL/GenBank/DDBJ databases">
        <authorList>
            <person name="Turner M.S."/>
            <person name="Huang W."/>
        </authorList>
    </citation>
    <scope>NUCLEOTIDE SEQUENCE</scope>
    <source>
        <strain evidence="1">3</strain>
    </source>
</reference>
<protein>
    <submittedName>
        <fullName evidence="1">Uncharacterized protein</fullName>
    </submittedName>
</protein>